<evidence type="ECO:0000313" key="2">
    <source>
        <dbReference type="EMBL" id="GAA4475119.1"/>
    </source>
</evidence>
<gene>
    <name evidence="2" type="ORF">GCM10023094_12040</name>
</gene>
<accession>A0ABP8NYJ6</accession>
<reference evidence="3" key="1">
    <citation type="journal article" date="2019" name="Int. J. Syst. Evol. Microbiol.">
        <title>The Global Catalogue of Microorganisms (GCM) 10K type strain sequencing project: providing services to taxonomists for standard genome sequencing and annotation.</title>
        <authorList>
            <consortium name="The Broad Institute Genomics Platform"/>
            <consortium name="The Broad Institute Genome Sequencing Center for Infectious Disease"/>
            <person name="Wu L."/>
            <person name="Ma J."/>
        </authorList>
    </citation>
    <scope>NUCLEOTIDE SEQUENCE [LARGE SCALE GENOMIC DNA]</scope>
    <source>
        <strain evidence="3">JCM 32206</strain>
    </source>
</reference>
<dbReference type="EMBL" id="BAABFB010000024">
    <property type="protein sequence ID" value="GAA4475119.1"/>
    <property type="molecule type" value="Genomic_DNA"/>
</dbReference>
<comment type="caution">
    <text evidence="2">The sequence shown here is derived from an EMBL/GenBank/DDBJ whole genome shotgun (WGS) entry which is preliminary data.</text>
</comment>
<dbReference type="Pfam" id="PF04324">
    <property type="entry name" value="Fer2_BFD"/>
    <property type="match status" value="1"/>
</dbReference>
<evidence type="ECO:0000313" key="3">
    <source>
        <dbReference type="Proteomes" id="UP001501183"/>
    </source>
</evidence>
<sequence>MYVCVCEATTEDTVHQCISAGAQSVKQVSMGCGAGRGRGCGMCRDRIKSMIEQHFATVECEDQPISA</sequence>
<keyword evidence="3" id="KW-1185">Reference proteome</keyword>
<dbReference type="Proteomes" id="UP001501183">
    <property type="component" value="Unassembled WGS sequence"/>
</dbReference>
<protein>
    <recommendedName>
        <fullName evidence="1">BFD-like [2Fe-2S]-binding domain-containing protein</fullName>
    </recommendedName>
</protein>
<dbReference type="RefSeq" id="WP_345342868.1">
    <property type="nucleotide sequence ID" value="NZ_BAABFB010000024.1"/>
</dbReference>
<dbReference type="InterPro" id="IPR007419">
    <property type="entry name" value="BFD-like_2Fe2S-bd_dom"/>
</dbReference>
<proteinExistence type="predicted"/>
<organism evidence="2 3">
    <name type="scientific">Rhodococcus olei</name>
    <dbReference type="NCBI Taxonomy" id="2161675"/>
    <lineage>
        <taxon>Bacteria</taxon>
        <taxon>Bacillati</taxon>
        <taxon>Actinomycetota</taxon>
        <taxon>Actinomycetes</taxon>
        <taxon>Mycobacteriales</taxon>
        <taxon>Nocardiaceae</taxon>
        <taxon>Rhodococcus</taxon>
    </lineage>
</organism>
<name>A0ABP8NYJ6_9NOCA</name>
<dbReference type="Gene3D" id="1.10.10.1100">
    <property type="entry name" value="BFD-like [2Fe-2S]-binding domain"/>
    <property type="match status" value="1"/>
</dbReference>
<dbReference type="InterPro" id="IPR041854">
    <property type="entry name" value="BFD-like_2Fe2S-bd_dom_sf"/>
</dbReference>
<evidence type="ECO:0000259" key="1">
    <source>
        <dbReference type="Pfam" id="PF04324"/>
    </source>
</evidence>
<feature type="domain" description="BFD-like [2Fe-2S]-binding" evidence="1">
    <location>
        <begin position="2"/>
        <end position="52"/>
    </location>
</feature>